<accession>A0A835GW76</accession>
<evidence type="ECO:0000313" key="2">
    <source>
        <dbReference type="EMBL" id="KAF9588524.1"/>
    </source>
</evidence>
<feature type="region of interest" description="Disordered" evidence="1">
    <location>
        <begin position="1"/>
        <end position="25"/>
    </location>
</feature>
<comment type="caution">
    <text evidence="2">The sequence shown here is derived from an EMBL/GenBank/DDBJ whole genome shotgun (WGS) entry which is preliminary data.</text>
</comment>
<evidence type="ECO:0000256" key="1">
    <source>
        <dbReference type="SAM" id="MobiDB-lite"/>
    </source>
</evidence>
<dbReference type="OrthoDB" id="1934829at2759"/>
<gene>
    <name evidence="2" type="ORF">IFM89_013018</name>
</gene>
<dbReference type="Proteomes" id="UP000631114">
    <property type="component" value="Unassembled WGS sequence"/>
</dbReference>
<organism evidence="2 3">
    <name type="scientific">Coptis chinensis</name>
    <dbReference type="NCBI Taxonomy" id="261450"/>
    <lineage>
        <taxon>Eukaryota</taxon>
        <taxon>Viridiplantae</taxon>
        <taxon>Streptophyta</taxon>
        <taxon>Embryophyta</taxon>
        <taxon>Tracheophyta</taxon>
        <taxon>Spermatophyta</taxon>
        <taxon>Magnoliopsida</taxon>
        <taxon>Ranunculales</taxon>
        <taxon>Ranunculaceae</taxon>
        <taxon>Coptidoideae</taxon>
        <taxon>Coptis</taxon>
    </lineage>
</organism>
<evidence type="ECO:0000313" key="3">
    <source>
        <dbReference type="Proteomes" id="UP000631114"/>
    </source>
</evidence>
<dbReference type="EMBL" id="JADFTS010000009">
    <property type="protein sequence ID" value="KAF9588524.1"/>
    <property type="molecule type" value="Genomic_DNA"/>
</dbReference>
<dbReference type="AlphaFoldDB" id="A0A835GW76"/>
<sequence length="122" mass="13583">MASKTKNTFERESNIGLEGEEEDEEDELFEINLELVNQIPPPQCCKEGFSMKRKNVLLANCLLPISDVSSAVPTNCWRESTVRSASRCVMTIAPWSIYTINKGSPSLKPIYGKLNCAQTIPS</sequence>
<proteinExistence type="predicted"/>
<protein>
    <submittedName>
        <fullName evidence="2">Uncharacterized protein</fullName>
    </submittedName>
</protein>
<name>A0A835GW76_9MAGN</name>
<reference evidence="2 3" key="1">
    <citation type="submission" date="2020-10" db="EMBL/GenBank/DDBJ databases">
        <title>The Coptis chinensis genome and diversification of protoberbering-type alkaloids.</title>
        <authorList>
            <person name="Wang B."/>
            <person name="Shu S."/>
            <person name="Song C."/>
            <person name="Liu Y."/>
        </authorList>
    </citation>
    <scope>NUCLEOTIDE SEQUENCE [LARGE SCALE GENOMIC DNA]</scope>
    <source>
        <strain evidence="2">HL-2020</strain>
        <tissue evidence="2">Leaf</tissue>
    </source>
</reference>
<keyword evidence="3" id="KW-1185">Reference proteome</keyword>